<dbReference type="SUPFAM" id="SSF55961">
    <property type="entry name" value="Bet v1-like"/>
    <property type="match status" value="1"/>
</dbReference>
<dbReference type="Proteomes" id="UP001149140">
    <property type="component" value="Unassembled WGS sequence"/>
</dbReference>
<evidence type="ECO:0000313" key="3">
    <source>
        <dbReference type="Proteomes" id="UP001149140"/>
    </source>
</evidence>
<dbReference type="Gene3D" id="2.60.120.10">
    <property type="entry name" value="Jelly Rolls"/>
    <property type="match status" value="1"/>
</dbReference>
<dbReference type="Pfam" id="PF07883">
    <property type="entry name" value="Cupin_2"/>
    <property type="match status" value="1"/>
</dbReference>
<dbReference type="InterPro" id="IPR013096">
    <property type="entry name" value="Cupin_2"/>
</dbReference>
<dbReference type="InterPro" id="IPR014710">
    <property type="entry name" value="RmlC-like_jellyroll"/>
</dbReference>
<keyword evidence="3" id="KW-1185">Reference proteome</keyword>
<evidence type="ECO:0000313" key="2">
    <source>
        <dbReference type="EMBL" id="MDA0164918.1"/>
    </source>
</evidence>
<dbReference type="SUPFAM" id="SSF51182">
    <property type="entry name" value="RmlC-like cupins"/>
    <property type="match status" value="1"/>
</dbReference>
<feature type="domain" description="Cupin type-2" evidence="1">
    <location>
        <begin position="39"/>
        <end position="88"/>
    </location>
</feature>
<dbReference type="InterPro" id="IPR011051">
    <property type="entry name" value="RmlC_Cupin_sf"/>
</dbReference>
<gene>
    <name evidence="2" type="ORF">OM076_31905</name>
</gene>
<dbReference type="InterPro" id="IPR023393">
    <property type="entry name" value="START-like_dom_sf"/>
</dbReference>
<dbReference type="PANTHER" id="PTHR36440">
    <property type="entry name" value="PUTATIVE (AFU_ORTHOLOGUE AFUA_8G07350)-RELATED"/>
    <property type="match status" value="1"/>
</dbReference>
<dbReference type="EMBL" id="JAPDOD010000039">
    <property type="protein sequence ID" value="MDA0164918.1"/>
    <property type="molecule type" value="Genomic_DNA"/>
</dbReference>
<proteinExistence type="predicted"/>
<dbReference type="PANTHER" id="PTHR36440:SF1">
    <property type="entry name" value="PUTATIVE (AFU_ORTHOLOGUE AFUA_8G07350)-RELATED"/>
    <property type="match status" value="1"/>
</dbReference>
<dbReference type="InterPro" id="IPR019587">
    <property type="entry name" value="Polyketide_cyclase/dehydratase"/>
</dbReference>
<dbReference type="Gene3D" id="3.30.530.20">
    <property type="match status" value="1"/>
</dbReference>
<name>A0A9X3N4Y8_9ACTN</name>
<accession>A0A9X3N4Y8</accession>
<protein>
    <submittedName>
        <fullName evidence="2">SRPBCC family protein</fullName>
    </submittedName>
</protein>
<reference evidence="2" key="1">
    <citation type="submission" date="2022-10" db="EMBL/GenBank/DDBJ databases">
        <title>The WGS of Solirubrobacter ginsenosidimutans DSM 21036.</title>
        <authorList>
            <person name="Jiang Z."/>
        </authorList>
    </citation>
    <scope>NUCLEOTIDE SEQUENCE</scope>
    <source>
        <strain evidence="2">DSM 21036</strain>
    </source>
</reference>
<organism evidence="2 3">
    <name type="scientific">Solirubrobacter ginsenosidimutans</name>
    <dbReference type="NCBI Taxonomy" id="490573"/>
    <lineage>
        <taxon>Bacteria</taxon>
        <taxon>Bacillati</taxon>
        <taxon>Actinomycetota</taxon>
        <taxon>Thermoleophilia</taxon>
        <taxon>Solirubrobacterales</taxon>
        <taxon>Solirubrobacteraceae</taxon>
        <taxon>Solirubrobacter</taxon>
    </lineage>
</organism>
<comment type="caution">
    <text evidence="2">The sequence shown here is derived from an EMBL/GenBank/DDBJ whole genome shotgun (WGS) entry which is preliminary data.</text>
</comment>
<sequence length="312" mass="35096">MAKPGDVIDVPELGVRVEFRATAESTAGEYTEVDVIGEPRGFITVAHVHVGVTEHHTVIEGAMIVKLHGKTHVLTAGDEITIPPDTPHVQKPGSAEPGRIRIRLTPSGRSDEFFTRLAELEYNRFGFPKPLSGAKFVRELGEAGHAARPSLKTQQRIAALLDDEYTFVDEWDVAAPPEDVFDALADGTTYPQWWKGVYISATEDGEYTHQHFKGRLPYHLHTRTRTIHSERPHRLQGETDGDLRGTGIWTLSENADGGTHVRFDWQVHADRRLLKLLTPFLRPVLRWNHTWAIARAMDGLEPYVRERVKLTA</sequence>
<dbReference type="AlphaFoldDB" id="A0A9X3N4Y8"/>
<dbReference type="InterPro" id="IPR053146">
    <property type="entry name" value="QDO-like"/>
</dbReference>
<dbReference type="RefSeq" id="WP_270044171.1">
    <property type="nucleotide sequence ID" value="NZ_JAPDOD010000039.1"/>
</dbReference>
<dbReference type="Pfam" id="PF10604">
    <property type="entry name" value="Polyketide_cyc2"/>
    <property type="match status" value="1"/>
</dbReference>
<evidence type="ECO:0000259" key="1">
    <source>
        <dbReference type="Pfam" id="PF07883"/>
    </source>
</evidence>